<evidence type="ECO:0000256" key="1">
    <source>
        <dbReference type="ARBA" id="ARBA00002510"/>
    </source>
</evidence>
<dbReference type="GO" id="GO:0010045">
    <property type="term" value="P:response to nickel cation"/>
    <property type="evidence" value="ECO:0007669"/>
    <property type="project" value="TreeGrafter"/>
</dbReference>
<name>A0A1P8MSD7_9RHOB</name>
<accession>A0A1P8MSD7</accession>
<protein>
    <recommendedName>
        <fullName evidence="13">Nickel/cobalt efflux system</fullName>
    </recommendedName>
</protein>
<keyword evidence="8 13" id="KW-1133">Transmembrane helix</keyword>
<evidence type="ECO:0000256" key="8">
    <source>
        <dbReference type="ARBA" id="ARBA00022989"/>
    </source>
</evidence>
<dbReference type="Pfam" id="PF03824">
    <property type="entry name" value="NicO"/>
    <property type="match status" value="1"/>
</dbReference>
<dbReference type="EMBL" id="CP019312">
    <property type="protein sequence ID" value="APX11007.1"/>
    <property type="molecule type" value="Genomic_DNA"/>
</dbReference>
<dbReference type="RefSeq" id="WP_076626873.1">
    <property type="nucleotide sequence ID" value="NZ_CP019312.1"/>
</dbReference>
<evidence type="ECO:0000256" key="13">
    <source>
        <dbReference type="RuleBase" id="RU362101"/>
    </source>
</evidence>
<evidence type="ECO:0000313" key="14">
    <source>
        <dbReference type="EMBL" id="APX11007.1"/>
    </source>
</evidence>
<feature type="transmembrane region" description="Helical" evidence="13">
    <location>
        <begin position="268"/>
        <end position="293"/>
    </location>
</feature>
<keyword evidence="7 13" id="KW-0812">Transmembrane</keyword>
<dbReference type="PANTHER" id="PTHR40659:SF1">
    <property type="entry name" value="NICKEL_COBALT EFFLUX SYSTEM RCNA"/>
    <property type="match status" value="1"/>
</dbReference>
<keyword evidence="15" id="KW-1185">Reference proteome</keyword>
<dbReference type="GO" id="GO:0032025">
    <property type="term" value="P:response to cobalt ion"/>
    <property type="evidence" value="ECO:0007669"/>
    <property type="project" value="TreeGrafter"/>
</dbReference>
<feature type="transmembrane region" description="Helical" evidence="13">
    <location>
        <begin position="207"/>
        <end position="227"/>
    </location>
</feature>
<feature type="transmembrane region" description="Helical" evidence="13">
    <location>
        <begin position="58"/>
        <end position="76"/>
    </location>
</feature>
<keyword evidence="11 13" id="KW-0472">Membrane</keyword>
<keyword evidence="4 13" id="KW-0813">Transport</keyword>
<evidence type="ECO:0000256" key="4">
    <source>
        <dbReference type="ARBA" id="ARBA00022448"/>
    </source>
</evidence>
<keyword evidence="5" id="KW-1003">Cell membrane</keyword>
<evidence type="ECO:0000256" key="2">
    <source>
        <dbReference type="ARBA" id="ARBA00004651"/>
    </source>
</evidence>
<evidence type="ECO:0000256" key="5">
    <source>
        <dbReference type="ARBA" id="ARBA00022475"/>
    </source>
</evidence>
<gene>
    <name evidence="14" type="ORF">BWR18_04360</name>
</gene>
<dbReference type="GO" id="GO:0015099">
    <property type="term" value="F:nickel cation transmembrane transporter activity"/>
    <property type="evidence" value="ECO:0007669"/>
    <property type="project" value="UniProtKB-UniRule"/>
</dbReference>
<comment type="subcellular location">
    <subcellularLocation>
        <location evidence="2 13">Cell membrane</location>
        <topology evidence="2 13">Multi-pass membrane protein</topology>
    </subcellularLocation>
</comment>
<evidence type="ECO:0000256" key="12">
    <source>
        <dbReference type="ARBA" id="ARBA00023285"/>
    </source>
</evidence>
<dbReference type="KEGG" id="tom:BWR18_04360"/>
<keyword evidence="12" id="KW-0170">Cobalt</keyword>
<dbReference type="PANTHER" id="PTHR40659">
    <property type="entry name" value="NICKEL/COBALT EFFLUX SYSTEM RCNA"/>
    <property type="match status" value="1"/>
</dbReference>
<sequence length="296" mass="30072">MLWLRIGTALFVSGALLWLFGFGGMSDIGQWATAQQRETQNALAGGLRAVRAGEPGAWLALMVLCAAYGFFHAAGPGHGKLVIGGYGAAEQVTARRLSVLAVASSLAQALTAVVLVALGAFVLGWGRTEMTNTADRILAPASYIAIALVGLWLVVRGLRRTRGAASHAHHIDEHGQCSTCGHAHAPSPAQAAAVTSWQDAAAIIGSIAIRPCTGAVFLLILCFGLGIPWAGIAGAFVMGLGTASVTVLVAITAVGARQSVLAGWSGTGAVRAMGLIEVAAGALIALIATALVLPLL</sequence>
<keyword evidence="9" id="KW-0406">Ion transport</keyword>
<feature type="transmembrane region" description="Helical" evidence="13">
    <location>
        <begin position="137"/>
        <end position="155"/>
    </location>
</feature>
<dbReference type="GO" id="GO:0005886">
    <property type="term" value="C:plasma membrane"/>
    <property type="evidence" value="ECO:0007669"/>
    <property type="project" value="UniProtKB-SubCell"/>
</dbReference>
<dbReference type="InterPro" id="IPR051224">
    <property type="entry name" value="NiCoT_RcnA"/>
</dbReference>
<evidence type="ECO:0000256" key="3">
    <source>
        <dbReference type="ARBA" id="ARBA00022426"/>
    </source>
</evidence>
<organism evidence="14 15">
    <name type="scientific">Tateyamaria omphalii</name>
    <dbReference type="NCBI Taxonomy" id="299262"/>
    <lineage>
        <taxon>Bacteria</taxon>
        <taxon>Pseudomonadati</taxon>
        <taxon>Pseudomonadota</taxon>
        <taxon>Alphaproteobacteria</taxon>
        <taxon>Rhodobacterales</taxon>
        <taxon>Roseobacteraceae</taxon>
        <taxon>Tateyamaria</taxon>
    </lineage>
</organism>
<evidence type="ECO:0000256" key="9">
    <source>
        <dbReference type="ARBA" id="ARBA00023065"/>
    </source>
</evidence>
<evidence type="ECO:0000256" key="7">
    <source>
        <dbReference type="ARBA" id="ARBA00022692"/>
    </source>
</evidence>
<dbReference type="STRING" id="299262.BWR18_04360"/>
<dbReference type="InterPro" id="IPR011541">
    <property type="entry name" value="Ni/Co_transpt_high_affinity"/>
</dbReference>
<dbReference type="AlphaFoldDB" id="A0A1P8MSD7"/>
<evidence type="ECO:0000256" key="10">
    <source>
        <dbReference type="ARBA" id="ARBA00023112"/>
    </source>
</evidence>
<evidence type="ECO:0000313" key="15">
    <source>
        <dbReference type="Proteomes" id="UP000186336"/>
    </source>
</evidence>
<comment type="similarity">
    <text evidence="13">Belongs to the NiCoT transporter (TC 2.A.52) family.</text>
</comment>
<comment type="function">
    <text evidence="1">Efflux system for nickel and cobalt.</text>
</comment>
<keyword evidence="6" id="KW-0533">Nickel</keyword>
<keyword evidence="3" id="KW-0171">Cobalt transport</keyword>
<evidence type="ECO:0000256" key="11">
    <source>
        <dbReference type="ARBA" id="ARBA00023136"/>
    </source>
</evidence>
<keyword evidence="10" id="KW-0921">Nickel transport</keyword>
<evidence type="ECO:0000256" key="6">
    <source>
        <dbReference type="ARBA" id="ARBA00022596"/>
    </source>
</evidence>
<feature type="transmembrane region" description="Helical" evidence="13">
    <location>
        <begin position="97"/>
        <end position="125"/>
    </location>
</feature>
<dbReference type="GO" id="GO:0006824">
    <property type="term" value="P:cobalt ion transport"/>
    <property type="evidence" value="ECO:0007669"/>
    <property type="project" value="UniProtKB-KW"/>
</dbReference>
<dbReference type="OrthoDB" id="9812956at2"/>
<dbReference type="Proteomes" id="UP000186336">
    <property type="component" value="Chromosome"/>
</dbReference>
<proteinExistence type="inferred from homology"/>
<dbReference type="GO" id="GO:0046583">
    <property type="term" value="F:monoatomic cation efflux transmembrane transporter activity"/>
    <property type="evidence" value="ECO:0007669"/>
    <property type="project" value="TreeGrafter"/>
</dbReference>
<reference evidence="14 15" key="1">
    <citation type="submission" date="2017-01" db="EMBL/GenBank/DDBJ databases">
        <title>Complete genome of Tateyamaria omphalii DOK1-4 isolated from seawater in Dokdo.</title>
        <authorList>
            <person name="Kim J.H."/>
            <person name="Chi W.-J."/>
        </authorList>
    </citation>
    <scope>NUCLEOTIDE SEQUENCE [LARGE SCALE GENOMIC DNA]</scope>
    <source>
        <strain evidence="14 15">DOK1-4</strain>
    </source>
</reference>